<feature type="compositionally biased region" description="Basic residues" evidence="4">
    <location>
        <begin position="174"/>
        <end position="194"/>
    </location>
</feature>
<dbReference type="PANTHER" id="PTHR28664">
    <property type="entry name" value="TIGHT JUNCTION-ASSOCIATED PROTEIN 1"/>
    <property type="match status" value="1"/>
</dbReference>
<dbReference type="Proteomes" id="UP001591681">
    <property type="component" value="Unassembled WGS sequence"/>
</dbReference>
<gene>
    <name evidence="5" type="ORF">ACEWY4_026903</name>
</gene>
<feature type="compositionally biased region" description="Basic and acidic residues" evidence="4">
    <location>
        <begin position="51"/>
        <end position="84"/>
    </location>
</feature>
<dbReference type="InterPro" id="IPR043441">
    <property type="entry name" value="Tjap1/BEGAIN"/>
</dbReference>
<accession>A0ABD1IQX5</accession>
<reference evidence="5 6" key="1">
    <citation type="submission" date="2024-09" db="EMBL/GenBank/DDBJ databases">
        <title>A chromosome-level genome assembly of Gray's grenadier anchovy, Coilia grayii.</title>
        <authorList>
            <person name="Fu Z."/>
        </authorList>
    </citation>
    <scope>NUCLEOTIDE SEQUENCE [LARGE SCALE GENOMIC DNA]</scope>
    <source>
        <strain evidence="5">G4</strain>
        <tissue evidence="5">Muscle</tissue>
    </source>
</reference>
<organism evidence="5 6">
    <name type="scientific">Coilia grayii</name>
    <name type="common">Gray's grenadier anchovy</name>
    <dbReference type="NCBI Taxonomy" id="363190"/>
    <lineage>
        <taxon>Eukaryota</taxon>
        <taxon>Metazoa</taxon>
        <taxon>Chordata</taxon>
        <taxon>Craniata</taxon>
        <taxon>Vertebrata</taxon>
        <taxon>Euteleostomi</taxon>
        <taxon>Actinopterygii</taxon>
        <taxon>Neopterygii</taxon>
        <taxon>Teleostei</taxon>
        <taxon>Clupei</taxon>
        <taxon>Clupeiformes</taxon>
        <taxon>Clupeoidei</taxon>
        <taxon>Engraulidae</taxon>
        <taxon>Coilinae</taxon>
        <taxon>Coilia</taxon>
    </lineage>
</organism>
<keyword evidence="2" id="KW-0597">Phosphoprotein</keyword>
<feature type="region of interest" description="Disordered" evidence="4">
    <location>
        <begin position="132"/>
        <end position="217"/>
    </location>
</feature>
<feature type="region of interest" description="Disordered" evidence="4">
    <location>
        <begin position="691"/>
        <end position="712"/>
    </location>
</feature>
<feature type="compositionally biased region" description="Basic and acidic residues" evidence="4">
    <location>
        <begin position="208"/>
        <end position="217"/>
    </location>
</feature>
<feature type="region of interest" description="Disordered" evidence="4">
    <location>
        <begin position="469"/>
        <end position="548"/>
    </location>
</feature>
<dbReference type="GO" id="GO:0016020">
    <property type="term" value="C:membrane"/>
    <property type="evidence" value="ECO:0007669"/>
    <property type="project" value="UniProtKB-SubCell"/>
</dbReference>
<feature type="compositionally biased region" description="Low complexity" evidence="4">
    <location>
        <begin position="85"/>
        <end position="106"/>
    </location>
</feature>
<keyword evidence="3" id="KW-0472">Membrane</keyword>
<feature type="region of interest" description="Disordered" evidence="4">
    <location>
        <begin position="838"/>
        <end position="859"/>
    </location>
</feature>
<feature type="region of interest" description="Disordered" evidence="4">
    <location>
        <begin position="343"/>
        <end position="455"/>
    </location>
</feature>
<feature type="compositionally biased region" description="Basic and acidic residues" evidence="4">
    <location>
        <begin position="399"/>
        <end position="411"/>
    </location>
</feature>
<feature type="compositionally biased region" description="Polar residues" evidence="4">
    <location>
        <begin position="343"/>
        <end position="360"/>
    </location>
</feature>
<dbReference type="EMBL" id="JBHFQA010000024">
    <property type="protein sequence ID" value="KAL2077399.1"/>
    <property type="molecule type" value="Genomic_DNA"/>
</dbReference>
<name>A0ABD1IQX5_9TELE</name>
<evidence type="ECO:0000256" key="3">
    <source>
        <dbReference type="ARBA" id="ARBA00023136"/>
    </source>
</evidence>
<feature type="compositionally biased region" description="Basic residues" evidence="4">
    <location>
        <begin position="537"/>
        <end position="548"/>
    </location>
</feature>
<feature type="compositionally biased region" description="Basic residues" evidence="4">
    <location>
        <begin position="19"/>
        <end position="32"/>
    </location>
</feature>
<comment type="subcellular location">
    <subcellularLocation>
        <location evidence="1">Membrane</location>
        <topology evidence="1">Peripheral membrane protein</topology>
    </subcellularLocation>
</comment>
<feature type="compositionally biased region" description="Basic and acidic residues" evidence="4">
    <location>
        <begin position="361"/>
        <end position="377"/>
    </location>
</feature>
<evidence type="ECO:0000256" key="2">
    <source>
        <dbReference type="ARBA" id="ARBA00022553"/>
    </source>
</evidence>
<sequence>MEKYFTPVHKPSQDDAKHGKQRHHGPHHHHHCDHGSHEKTHHSAPGSHQRASADNHAHHREHHYDHSLHGYHQMDNHRADEPHTLSRSSSSSSLSTSSSSSSTWSSEPSMDNEAYLMHKPQHSLSCSNIAERPHKSHDWEDSEDTEFGLRSPTPFQHSPQHHQHRVQHSQNQHSHQHPHGSGHGPRSSKLRHGHSRSEERLLQGNDSDDGHGRWDRHSLENGTLYKTTSLERSLAASDDAEMILGAGVRPKKAVSTNQLPSKGILKNKDGGSAASNRANFRKAKSMEVLSNREQATKRAGGVMLGTSKLTDAEARRQDFVKTKLQFSAFLDEITRQVISPSRLNSLGITPGSSPTAPRSPQQERKESSGSVKKEVEGIIHQSKQRSAKTVSQSPAKVTADSHSHSRRDSHQGKHHPSPGSPTGSAGSHQHGKHKKRHSLGEGQATTRDKQHQQRYGQMFTDCTSISLETIPGEPKHRRSKRHSDGHGSGHSQSSRAHGDHKGSPPPTGHASGPGSESPTSKSSSASLSSGHGDRHKQPGHRRQSKSHRVGTSFIICRLLEKYNKELHENLLQTVACIENMETELQYSRSELGGLKEKYKRLQESYGNSQHSNSTLEQKLQSAMEGMNSERKYLLQRILDLTKQLDTAQNTICSLENINVPALIKELLQKHFKTEESVKTFLLSTAAENSKDNQSALTTVESDWLQSGQGGSEHGPVRVTAFMPWKQNQNEWPGSGEDRNAGGTKQDPEAADISQLPFTISEIGLALLKNTSDARAKGHDHRYPTAVHSELQSMSLSAQKPIEVPPNPYEGGVASRGMGHGGAGDEFTSMTAQRILDNFMSQMSPSSSASQEVRGSDPSN</sequence>
<dbReference type="PANTHER" id="PTHR28664:SF3">
    <property type="entry name" value="TIGHT JUNCTION-ASSOCIATED PROTEIN 1"/>
    <property type="match status" value="1"/>
</dbReference>
<feature type="region of interest" description="Disordered" evidence="4">
    <location>
        <begin position="1"/>
        <end position="109"/>
    </location>
</feature>
<feature type="compositionally biased region" description="Low complexity" evidence="4">
    <location>
        <begin position="512"/>
        <end position="530"/>
    </location>
</feature>
<evidence type="ECO:0000313" key="5">
    <source>
        <dbReference type="EMBL" id="KAL2077399.1"/>
    </source>
</evidence>
<protein>
    <submittedName>
        <fullName evidence="5">Uncharacterized protein</fullName>
    </submittedName>
</protein>
<evidence type="ECO:0000256" key="4">
    <source>
        <dbReference type="SAM" id="MobiDB-lite"/>
    </source>
</evidence>
<dbReference type="AlphaFoldDB" id="A0ABD1IQX5"/>
<keyword evidence="6" id="KW-1185">Reference proteome</keyword>
<evidence type="ECO:0000256" key="1">
    <source>
        <dbReference type="ARBA" id="ARBA00004170"/>
    </source>
</evidence>
<proteinExistence type="predicted"/>
<comment type="caution">
    <text evidence="5">The sequence shown here is derived from an EMBL/GenBank/DDBJ whole genome shotgun (WGS) entry which is preliminary data.</text>
</comment>
<feature type="compositionally biased region" description="Low complexity" evidence="4">
    <location>
        <begin position="839"/>
        <end position="850"/>
    </location>
</feature>
<feature type="compositionally biased region" description="Polar residues" evidence="4">
    <location>
        <begin position="691"/>
        <end position="706"/>
    </location>
</feature>
<feature type="region of interest" description="Disordered" evidence="4">
    <location>
        <begin position="726"/>
        <end position="752"/>
    </location>
</feature>
<evidence type="ECO:0000313" key="6">
    <source>
        <dbReference type="Proteomes" id="UP001591681"/>
    </source>
</evidence>